<dbReference type="Proteomes" id="UP000316096">
    <property type="component" value="Unassembled WGS sequence"/>
</dbReference>
<name>A0A543CF18_9ACTN</name>
<keyword evidence="2" id="KW-1185">Reference proteome</keyword>
<evidence type="ECO:0000313" key="2">
    <source>
        <dbReference type="Proteomes" id="UP000316096"/>
    </source>
</evidence>
<evidence type="ECO:0008006" key="3">
    <source>
        <dbReference type="Google" id="ProtNLM"/>
    </source>
</evidence>
<evidence type="ECO:0000313" key="1">
    <source>
        <dbReference type="EMBL" id="TQL95681.1"/>
    </source>
</evidence>
<accession>A0A543CF18</accession>
<reference evidence="1 2" key="1">
    <citation type="submission" date="2019-06" db="EMBL/GenBank/DDBJ databases">
        <title>Sequencing the genomes of 1000 actinobacteria strains.</title>
        <authorList>
            <person name="Klenk H.-P."/>
        </authorList>
    </citation>
    <scope>NUCLEOTIDE SEQUENCE [LARGE SCALE GENOMIC DNA]</scope>
    <source>
        <strain evidence="1 2">DSM 102200</strain>
    </source>
</reference>
<dbReference type="AlphaFoldDB" id="A0A543CF18"/>
<protein>
    <recommendedName>
        <fullName evidence="3">HpcH/HpaI aldolase/citrate lyase family protein</fullName>
    </recommendedName>
</protein>
<dbReference type="EMBL" id="VFOZ01000001">
    <property type="protein sequence ID" value="TQL95681.1"/>
    <property type="molecule type" value="Genomic_DNA"/>
</dbReference>
<comment type="caution">
    <text evidence="1">The sequence shown here is derived from an EMBL/GenBank/DDBJ whole genome shotgun (WGS) entry which is preliminary data.</text>
</comment>
<proteinExistence type="predicted"/>
<organism evidence="1 2">
    <name type="scientific">Actinoallomurus bryophytorum</name>
    <dbReference type="NCBI Taxonomy" id="1490222"/>
    <lineage>
        <taxon>Bacteria</taxon>
        <taxon>Bacillati</taxon>
        <taxon>Actinomycetota</taxon>
        <taxon>Actinomycetes</taxon>
        <taxon>Streptosporangiales</taxon>
        <taxon>Thermomonosporaceae</taxon>
        <taxon>Actinoallomurus</taxon>
    </lineage>
</organism>
<gene>
    <name evidence="1" type="ORF">FB559_1189</name>
</gene>
<sequence>MRHAGTEVCATIGGMELHLAGRTFGSGEFAIMTDGVVEGTDIALVPPDPPMIERFCAHNAWPAIAVAPASAAEAIACERAGADLLMGDAFAPVAAATGAALACSAPDRAVGVRPSGVLVMAGDPGAVSRLAEAGVAVLTDEPVQAMLAVHAWLGARVFLTGDVHGTRQVLDMIASIRGTRAPAVARRGLA</sequence>